<evidence type="ECO:0000313" key="2">
    <source>
        <dbReference type="Proteomes" id="UP001552299"/>
    </source>
</evidence>
<dbReference type="Proteomes" id="UP001552299">
    <property type="component" value="Unassembled WGS sequence"/>
</dbReference>
<accession>A0ABD0U7V9</accession>
<comment type="caution">
    <text evidence="1">The sequence shown here is derived from an EMBL/GenBank/DDBJ whole genome shotgun (WGS) entry which is preliminary data.</text>
</comment>
<reference evidence="1 2" key="1">
    <citation type="journal article" date="2024" name="Plant Biotechnol. J.">
        <title>Dendrobium thyrsiflorum genome and its molecular insights into genes involved in important horticultural traits.</title>
        <authorList>
            <person name="Chen B."/>
            <person name="Wang J.Y."/>
            <person name="Zheng P.J."/>
            <person name="Li K.L."/>
            <person name="Liang Y.M."/>
            <person name="Chen X.F."/>
            <person name="Zhang C."/>
            <person name="Zhao X."/>
            <person name="He X."/>
            <person name="Zhang G.Q."/>
            <person name="Liu Z.J."/>
            <person name="Xu Q."/>
        </authorList>
    </citation>
    <scope>NUCLEOTIDE SEQUENCE [LARGE SCALE GENOMIC DNA]</scope>
    <source>
        <strain evidence="1">GZMU011</strain>
    </source>
</reference>
<keyword evidence="2" id="KW-1185">Reference proteome</keyword>
<name>A0ABD0U7V9_DENTH</name>
<gene>
    <name evidence="1" type="ORF">M5K25_023321</name>
</gene>
<sequence>MNYKVAKHPDHHYVYKLEGAVQRCSVVYLSADATRLNVPDEAYEGHTISWNLYAIAADERNIVRKSRQYGI</sequence>
<evidence type="ECO:0000313" key="1">
    <source>
        <dbReference type="EMBL" id="KAL0908813.1"/>
    </source>
</evidence>
<organism evidence="1 2">
    <name type="scientific">Dendrobium thyrsiflorum</name>
    <name type="common">Pinecone-like raceme dendrobium</name>
    <name type="synonym">Orchid</name>
    <dbReference type="NCBI Taxonomy" id="117978"/>
    <lineage>
        <taxon>Eukaryota</taxon>
        <taxon>Viridiplantae</taxon>
        <taxon>Streptophyta</taxon>
        <taxon>Embryophyta</taxon>
        <taxon>Tracheophyta</taxon>
        <taxon>Spermatophyta</taxon>
        <taxon>Magnoliopsida</taxon>
        <taxon>Liliopsida</taxon>
        <taxon>Asparagales</taxon>
        <taxon>Orchidaceae</taxon>
        <taxon>Epidendroideae</taxon>
        <taxon>Malaxideae</taxon>
        <taxon>Dendrobiinae</taxon>
        <taxon>Dendrobium</taxon>
    </lineage>
</organism>
<protein>
    <submittedName>
        <fullName evidence="1">Uncharacterized protein</fullName>
    </submittedName>
</protein>
<dbReference type="EMBL" id="JANQDX010000017">
    <property type="protein sequence ID" value="KAL0908813.1"/>
    <property type="molecule type" value="Genomic_DNA"/>
</dbReference>
<proteinExistence type="predicted"/>
<dbReference type="AlphaFoldDB" id="A0ABD0U7V9"/>